<keyword evidence="3" id="KW-1185">Reference proteome</keyword>
<accession>A0ABQ1NUN9</accession>
<dbReference type="EMBL" id="BMJI01000004">
    <property type="protein sequence ID" value="GGC85472.1"/>
    <property type="molecule type" value="Genomic_DNA"/>
</dbReference>
<comment type="caution">
    <text evidence="2">The sequence shown here is derived from an EMBL/GenBank/DDBJ whole genome shotgun (WGS) entry which is preliminary data.</text>
</comment>
<proteinExistence type="predicted"/>
<feature type="transmembrane region" description="Helical" evidence="1">
    <location>
        <begin position="71"/>
        <end position="91"/>
    </location>
</feature>
<dbReference type="Proteomes" id="UP000597761">
    <property type="component" value="Unassembled WGS sequence"/>
</dbReference>
<evidence type="ECO:0000313" key="2">
    <source>
        <dbReference type="EMBL" id="GGC85472.1"/>
    </source>
</evidence>
<keyword evidence="1" id="KW-0812">Transmembrane</keyword>
<organism evidence="2 3">
    <name type="scientific">Tersicoccus solisilvae</name>
    <dbReference type="NCBI Taxonomy" id="1882339"/>
    <lineage>
        <taxon>Bacteria</taxon>
        <taxon>Bacillati</taxon>
        <taxon>Actinomycetota</taxon>
        <taxon>Actinomycetes</taxon>
        <taxon>Micrococcales</taxon>
        <taxon>Micrococcaceae</taxon>
        <taxon>Tersicoccus</taxon>
    </lineage>
</organism>
<keyword evidence="1" id="KW-0472">Membrane</keyword>
<evidence type="ECO:0000256" key="1">
    <source>
        <dbReference type="SAM" id="Phobius"/>
    </source>
</evidence>
<keyword evidence="1" id="KW-1133">Transmembrane helix</keyword>
<sequence>MRIVGVVAGTNVMRGLPGDRTTIGAALVDTASEVATAVGIAVSGTILAALIGGDVTAPGRTAGQAARLVDALGWAGAALTLVSAALVGWGLTRARGAGD</sequence>
<evidence type="ECO:0008006" key="4">
    <source>
        <dbReference type="Google" id="ProtNLM"/>
    </source>
</evidence>
<reference evidence="3" key="1">
    <citation type="journal article" date="2019" name="Int. J. Syst. Evol. Microbiol.">
        <title>The Global Catalogue of Microorganisms (GCM) 10K type strain sequencing project: providing services to taxonomists for standard genome sequencing and annotation.</title>
        <authorList>
            <consortium name="The Broad Institute Genomics Platform"/>
            <consortium name="The Broad Institute Genome Sequencing Center for Infectious Disease"/>
            <person name="Wu L."/>
            <person name="Ma J."/>
        </authorList>
    </citation>
    <scope>NUCLEOTIDE SEQUENCE [LARGE SCALE GENOMIC DNA]</scope>
    <source>
        <strain evidence="3">CGMCC 1.15480</strain>
    </source>
</reference>
<evidence type="ECO:0000313" key="3">
    <source>
        <dbReference type="Proteomes" id="UP000597761"/>
    </source>
</evidence>
<protein>
    <recommendedName>
        <fullName evidence="4">Major facilitator superfamily (MFS) profile domain-containing protein</fullName>
    </recommendedName>
</protein>
<dbReference type="RefSeq" id="WP_188667121.1">
    <property type="nucleotide sequence ID" value="NZ_BMJI01000004.1"/>
</dbReference>
<gene>
    <name evidence="2" type="ORF">GCM10011512_10410</name>
</gene>
<name>A0ABQ1NUN9_9MICC</name>
<feature type="transmembrane region" description="Helical" evidence="1">
    <location>
        <begin position="23"/>
        <end position="51"/>
    </location>
</feature>